<dbReference type="Proteomes" id="UP001181622">
    <property type="component" value="Unassembled WGS sequence"/>
</dbReference>
<dbReference type="Gene3D" id="3.40.50.300">
    <property type="entry name" value="P-loop containing nucleotide triphosphate hydrolases"/>
    <property type="match status" value="1"/>
</dbReference>
<sequence length="328" mass="35140">MTDTLQPIRAVLIAGPTASGKSALALALAERLSGVVVNTDASQVYRDLRILTARPSAEEEARAPHALYGHVDAGEAYGVGRWLADAAMVINRLSTGAEPTSQQSPMGAADRSLPIFVGGTGLYFDALTKGLAEIPAIPETIREKRRGFGPASALYAELARRDPAMAGRLRPTDPQRLMRALEVLDATGRSLADWQAETGTPPLDPDAALRIVLAPDRAALDVAIARRLEAMIADGAAEEARALVDRGLDPALPAMKALGVAPLSAWARGALSREEAVERTRLGTRRYAKRQSTWFRNRMADWIHVAPEEALDATLGEIETRGLIDRSS</sequence>
<protein>
    <recommendedName>
        <fullName evidence="10">tRNA dimethylallyltransferase</fullName>
        <ecNumber evidence="10">2.5.1.75</ecNumber>
    </recommendedName>
    <alternativeName>
        <fullName evidence="10">Dimethylallyl diphosphate:tRNA dimethylallyltransferase</fullName>
        <shortName evidence="10">DMAPP:tRNA dimethylallyltransferase</shortName>
        <shortName evidence="10">DMATase</shortName>
    </alternativeName>
    <alternativeName>
        <fullName evidence="10">Isopentenyl-diphosphate:tRNA isopentenyltransferase</fullName>
        <shortName evidence="10">IPP transferase</shortName>
        <shortName evidence="10">IPPT</shortName>
        <shortName evidence="10">IPTase</shortName>
    </alternativeName>
</protein>
<dbReference type="RefSeq" id="WP_309390211.1">
    <property type="nucleotide sequence ID" value="NZ_JADBEO010000011.1"/>
</dbReference>
<dbReference type="InterPro" id="IPR039657">
    <property type="entry name" value="Dimethylallyltransferase"/>
</dbReference>
<dbReference type="NCBIfam" id="TIGR00174">
    <property type="entry name" value="miaA"/>
    <property type="match status" value="1"/>
</dbReference>
<evidence type="ECO:0000313" key="15">
    <source>
        <dbReference type="Proteomes" id="UP001181622"/>
    </source>
</evidence>
<evidence type="ECO:0000313" key="14">
    <source>
        <dbReference type="EMBL" id="MDR4306374.1"/>
    </source>
</evidence>
<keyword evidence="5 10" id="KW-0819">tRNA processing</keyword>
<evidence type="ECO:0000256" key="3">
    <source>
        <dbReference type="ARBA" id="ARBA00005842"/>
    </source>
</evidence>
<dbReference type="EMBL" id="JADBEO010000011">
    <property type="protein sequence ID" value="MDR4306374.1"/>
    <property type="molecule type" value="Genomic_DNA"/>
</dbReference>
<keyword evidence="6 10" id="KW-0547">Nucleotide-binding</keyword>
<dbReference type="EC" id="2.5.1.75" evidence="10"/>
<keyword evidence="15" id="KW-1185">Reference proteome</keyword>
<dbReference type="PANTHER" id="PTHR11088:SF60">
    <property type="entry name" value="TRNA DIMETHYLALLYLTRANSFERASE"/>
    <property type="match status" value="1"/>
</dbReference>
<gene>
    <name evidence="10 14" type="primary">miaA</name>
    <name evidence="14" type="ORF">IHQ68_07055</name>
</gene>
<evidence type="ECO:0000256" key="6">
    <source>
        <dbReference type="ARBA" id="ARBA00022741"/>
    </source>
</evidence>
<comment type="caution">
    <text evidence="14">The sequence shown here is derived from an EMBL/GenBank/DDBJ whole genome shotgun (WGS) entry which is preliminary data.</text>
</comment>
<evidence type="ECO:0000256" key="8">
    <source>
        <dbReference type="ARBA" id="ARBA00022842"/>
    </source>
</evidence>
<feature type="site" description="Interaction with substrate tRNA" evidence="10">
    <location>
        <position position="120"/>
    </location>
</feature>
<evidence type="ECO:0000256" key="13">
    <source>
        <dbReference type="RuleBase" id="RU003785"/>
    </source>
</evidence>
<dbReference type="HAMAP" id="MF_00185">
    <property type="entry name" value="IPP_trans"/>
    <property type="match status" value="1"/>
</dbReference>
<comment type="catalytic activity">
    <reaction evidence="9 10 11">
        <text>adenosine(37) in tRNA + dimethylallyl diphosphate = N(6)-dimethylallyladenosine(37) in tRNA + diphosphate</text>
        <dbReference type="Rhea" id="RHEA:26482"/>
        <dbReference type="Rhea" id="RHEA-COMP:10162"/>
        <dbReference type="Rhea" id="RHEA-COMP:10375"/>
        <dbReference type="ChEBI" id="CHEBI:33019"/>
        <dbReference type="ChEBI" id="CHEBI:57623"/>
        <dbReference type="ChEBI" id="CHEBI:74411"/>
        <dbReference type="ChEBI" id="CHEBI:74415"/>
        <dbReference type="EC" id="2.5.1.75"/>
    </reaction>
</comment>
<comment type="cofactor">
    <cofactor evidence="1 10">
        <name>Mg(2+)</name>
        <dbReference type="ChEBI" id="CHEBI:18420"/>
    </cofactor>
</comment>
<organism evidence="14 15">
    <name type="scientific">Chelatococcus sambhunathii</name>
    <dbReference type="NCBI Taxonomy" id="363953"/>
    <lineage>
        <taxon>Bacteria</taxon>
        <taxon>Pseudomonadati</taxon>
        <taxon>Pseudomonadota</taxon>
        <taxon>Alphaproteobacteria</taxon>
        <taxon>Hyphomicrobiales</taxon>
        <taxon>Chelatococcaceae</taxon>
        <taxon>Chelatococcus</taxon>
    </lineage>
</organism>
<feature type="binding site" evidence="10">
    <location>
        <begin position="15"/>
        <end position="22"/>
    </location>
    <ligand>
        <name>ATP</name>
        <dbReference type="ChEBI" id="CHEBI:30616"/>
    </ligand>
</feature>
<keyword evidence="8 10" id="KW-0460">Magnesium</keyword>
<keyword evidence="4 10" id="KW-0808">Transferase</keyword>
<proteinExistence type="inferred from homology"/>
<evidence type="ECO:0000256" key="7">
    <source>
        <dbReference type="ARBA" id="ARBA00022840"/>
    </source>
</evidence>
<evidence type="ECO:0000256" key="2">
    <source>
        <dbReference type="ARBA" id="ARBA00003213"/>
    </source>
</evidence>
<dbReference type="InterPro" id="IPR018022">
    <property type="entry name" value="IPT"/>
</dbReference>
<evidence type="ECO:0000256" key="11">
    <source>
        <dbReference type="RuleBase" id="RU003783"/>
    </source>
</evidence>
<evidence type="ECO:0000256" key="1">
    <source>
        <dbReference type="ARBA" id="ARBA00001946"/>
    </source>
</evidence>
<evidence type="ECO:0000256" key="12">
    <source>
        <dbReference type="RuleBase" id="RU003784"/>
    </source>
</evidence>
<comment type="similarity">
    <text evidence="3 10 13">Belongs to the IPP transferase family.</text>
</comment>
<reference evidence="14" key="1">
    <citation type="submission" date="2020-10" db="EMBL/GenBank/DDBJ databases">
        <authorList>
            <person name="Abbas A."/>
            <person name="Razzaq R."/>
            <person name="Waqas M."/>
            <person name="Abbas N."/>
            <person name="Nielsen T.K."/>
            <person name="Hansen L.H."/>
            <person name="Hussain S."/>
            <person name="Shahid M."/>
        </authorList>
    </citation>
    <scope>NUCLEOTIDE SEQUENCE</scope>
    <source>
        <strain evidence="14">S14</strain>
    </source>
</reference>
<feature type="site" description="Interaction with substrate tRNA" evidence="10">
    <location>
        <position position="142"/>
    </location>
</feature>
<accession>A0ABU1DE30</accession>
<dbReference type="PANTHER" id="PTHR11088">
    <property type="entry name" value="TRNA DIMETHYLALLYLTRANSFERASE"/>
    <property type="match status" value="1"/>
</dbReference>
<comment type="subunit">
    <text evidence="10">Monomer.</text>
</comment>
<name>A0ABU1DE30_9HYPH</name>
<feature type="region of interest" description="Interaction with substrate tRNA" evidence="10">
    <location>
        <begin position="175"/>
        <end position="179"/>
    </location>
</feature>
<feature type="binding site" evidence="10">
    <location>
        <begin position="17"/>
        <end position="22"/>
    </location>
    <ligand>
        <name>substrate</name>
    </ligand>
</feature>
<comment type="function">
    <text evidence="2 10 12">Catalyzes the transfer of a dimethylallyl group onto the adenine at position 37 in tRNAs that read codons beginning with uridine, leading to the formation of N6-(dimethylallyl)adenosine (i(6)A).</text>
</comment>
<dbReference type="InterPro" id="IPR027417">
    <property type="entry name" value="P-loop_NTPase"/>
</dbReference>
<dbReference type="GO" id="GO:0052381">
    <property type="term" value="F:tRNA dimethylallyltransferase activity"/>
    <property type="evidence" value="ECO:0007669"/>
    <property type="project" value="UniProtKB-EC"/>
</dbReference>
<evidence type="ECO:0000256" key="10">
    <source>
        <dbReference type="HAMAP-Rule" id="MF_00185"/>
    </source>
</evidence>
<dbReference type="Gene3D" id="1.10.20.140">
    <property type="match status" value="1"/>
</dbReference>
<evidence type="ECO:0000256" key="4">
    <source>
        <dbReference type="ARBA" id="ARBA00022679"/>
    </source>
</evidence>
<comment type="caution">
    <text evidence="10">Lacks conserved residue(s) required for the propagation of feature annotation.</text>
</comment>
<dbReference type="SUPFAM" id="SSF52540">
    <property type="entry name" value="P-loop containing nucleoside triphosphate hydrolases"/>
    <property type="match status" value="1"/>
</dbReference>
<evidence type="ECO:0000256" key="5">
    <source>
        <dbReference type="ARBA" id="ARBA00022694"/>
    </source>
</evidence>
<keyword evidence="7 10" id="KW-0067">ATP-binding</keyword>
<dbReference type="Pfam" id="PF01715">
    <property type="entry name" value="IPPT"/>
    <property type="match status" value="1"/>
</dbReference>
<evidence type="ECO:0000256" key="9">
    <source>
        <dbReference type="ARBA" id="ARBA00049563"/>
    </source>
</evidence>